<dbReference type="EMBL" id="VJVV01000008">
    <property type="protein sequence ID" value="TRO80303.1"/>
    <property type="molecule type" value="Genomic_DNA"/>
</dbReference>
<evidence type="ECO:0000313" key="1">
    <source>
        <dbReference type="EMBL" id="TRO80303.1"/>
    </source>
</evidence>
<keyword evidence="2" id="KW-1185">Reference proteome</keyword>
<comment type="caution">
    <text evidence="1">The sequence shown here is derived from an EMBL/GenBank/DDBJ whole genome shotgun (WGS) entry which is preliminary data.</text>
</comment>
<evidence type="ECO:0000313" key="2">
    <source>
        <dbReference type="Proteomes" id="UP000317155"/>
    </source>
</evidence>
<dbReference type="AlphaFoldDB" id="A0A550JAZ9"/>
<dbReference type="Proteomes" id="UP000317155">
    <property type="component" value="Unassembled WGS sequence"/>
</dbReference>
<protein>
    <submittedName>
        <fullName evidence="1">Uncharacterized protein</fullName>
    </submittedName>
</protein>
<proteinExistence type="predicted"/>
<dbReference type="RefSeq" id="WP_092058538.1">
    <property type="nucleotide sequence ID" value="NZ_FOJJ01000040.1"/>
</dbReference>
<gene>
    <name evidence="1" type="ORF">FL622_11775</name>
</gene>
<dbReference type="OrthoDB" id="5402407at2"/>
<dbReference type="NCBIfam" id="NF045727">
    <property type="entry name" value="GSU3529_fam"/>
    <property type="match status" value="1"/>
</dbReference>
<organism evidence="1 2">
    <name type="scientific">Trichloromonas acetexigens</name>
    <dbReference type="NCBI Taxonomy" id="38815"/>
    <lineage>
        <taxon>Bacteria</taxon>
        <taxon>Pseudomonadati</taxon>
        <taxon>Thermodesulfobacteriota</taxon>
        <taxon>Desulfuromonadia</taxon>
        <taxon>Desulfuromonadales</taxon>
        <taxon>Trichloromonadaceae</taxon>
        <taxon>Trichloromonas</taxon>
    </lineage>
</organism>
<sequence length="84" mass="9503">MELFTELRAVTEAAQREQDLPDPLAAKIFAILDNPELFRAREKEIRELIGQVNDYDTYGQTGYMGMGVNNAILEGTLNRLWASV</sequence>
<name>A0A550JAZ9_9BACT</name>
<accession>A0A550JAZ9</accession>
<reference evidence="1 2" key="1">
    <citation type="submission" date="2019-07" db="EMBL/GenBank/DDBJ databases">
        <title>Insights of Desulfuromonas acetexigens electromicrobiology.</title>
        <authorList>
            <person name="Katuri K."/>
            <person name="Sapireddy V."/>
            <person name="Shaw D.R."/>
            <person name="Saikaly P."/>
        </authorList>
    </citation>
    <scope>NUCLEOTIDE SEQUENCE [LARGE SCALE GENOMIC DNA]</scope>
    <source>
        <strain evidence="1 2">2873</strain>
    </source>
</reference>